<dbReference type="PANTHER" id="PTHR11878">
    <property type="entry name" value="SODIUM/CALCIUM EXCHANGER"/>
    <property type="match status" value="1"/>
</dbReference>
<dbReference type="Gene3D" id="3.40.50.410">
    <property type="entry name" value="von Willebrand factor, type A domain"/>
    <property type="match status" value="1"/>
</dbReference>
<dbReference type="InterPro" id="IPR002035">
    <property type="entry name" value="VWF_A"/>
</dbReference>
<dbReference type="GO" id="GO:0007154">
    <property type="term" value="P:cell communication"/>
    <property type="evidence" value="ECO:0007669"/>
    <property type="project" value="InterPro"/>
</dbReference>
<dbReference type="InterPro" id="IPR038081">
    <property type="entry name" value="CalX-like_sf"/>
</dbReference>
<evidence type="ECO:0000313" key="9">
    <source>
        <dbReference type="EMBL" id="GGS32768.1"/>
    </source>
</evidence>
<comment type="caution">
    <text evidence="9">The sequence shown here is derived from an EMBL/GenBank/DDBJ whole genome shotgun (WGS) entry which is preliminary data.</text>
</comment>
<keyword evidence="3 7" id="KW-0732">Signal</keyword>
<organism evidence="9 10">
    <name type="scientific">Actinokineospora fastidiosa</name>
    <dbReference type="NCBI Taxonomy" id="1816"/>
    <lineage>
        <taxon>Bacteria</taxon>
        <taxon>Bacillati</taxon>
        <taxon>Actinomycetota</taxon>
        <taxon>Actinomycetes</taxon>
        <taxon>Pseudonocardiales</taxon>
        <taxon>Pseudonocardiaceae</taxon>
        <taxon>Actinokineospora</taxon>
    </lineage>
</organism>
<keyword evidence="5" id="KW-0106">Calcium</keyword>
<reference evidence="9" key="2">
    <citation type="submission" date="2020-09" db="EMBL/GenBank/DDBJ databases">
        <authorList>
            <person name="Sun Q."/>
            <person name="Ohkuma M."/>
        </authorList>
    </citation>
    <scope>NUCLEOTIDE SEQUENCE</scope>
    <source>
        <strain evidence="9">JCM 3276</strain>
    </source>
</reference>
<keyword evidence="6" id="KW-0813">Transport</keyword>
<dbReference type="EMBL" id="BMRB01000002">
    <property type="protein sequence ID" value="GGS32768.1"/>
    <property type="molecule type" value="Genomic_DNA"/>
</dbReference>
<evidence type="ECO:0000256" key="7">
    <source>
        <dbReference type="SAM" id="SignalP"/>
    </source>
</evidence>
<dbReference type="SUPFAM" id="SSF53300">
    <property type="entry name" value="vWA-like"/>
    <property type="match status" value="1"/>
</dbReference>
<evidence type="ECO:0000256" key="5">
    <source>
        <dbReference type="ARBA" id="ARBA00022837"/>
    </source>
</evidence>
<dbReference type="PANTHER" id="PTHR11878:SF65">
    <property type="entry name" value="NA_CA-EXCHANGE PROTEIN, ISOFORM G"/>
    <property type="match status" value="1"/>
</dbReference>
<evidence type="ECO:0000313" key="10">
    <source>
        <dbReference type="Proteomes" id="UP000660680"/>
    </source>
</evidence>
<dbReference type="Proteomes" id="UP000660680">
    <property type="component" value="Unassembled WGS sequence"/>
</dbReference>
<accession>A0A918LDQ0</accession>
<name>A0A918LDQ0_9PSEU</name>
<dbReference type="GO" id="GO:0030001">
    <property type="term" value="P:metal ion transport"/>
    <property type="evidence" value="ECO:0007669"/>
    <property type="project" value="TreeGrafter"/>
</dbReference>
<comment type="subcellular location">
    <subcellularLocation>
        <location evidence="1">Secreted</location>
    </subcellularLocation>
</comment>
<gene>
    <name evidence="9" type="ORF">GCM10010171_28490</name>
</gene>
<proteinExistence type="predicted"/>
<reference evidence="9" key="1">
    <citation type="journal article" date="2014" name="Int. J. Syst. Evol. Microbiol.">
        <title>Complete genome sequence of Corynebacterium casei LMG S-19264T (=DSM 44701T), isolated from a smear-ripened cheese.</title>
        <authorList>
            <consortium name="US DOE Joint Genome Institute (JGI-PGF)"/>
            <person name="Walter F."/>
            <person name="Albersmeier A."/>
            <person name="Kalinowski J."/>
            <person name="Ruckert C."/>
        </authorList>
    </citation>
    <scope>NUCLEOTIDE SEQUENCE</scope>
    <source>
        <strain evidence="9">JCM 3276</strain>
    </source>
</reference>
<keyword evidence="2" id="KW-0964">Secreted</keyword>
<evidence type="ECO:0000256" key="6">
    <source>
        <dbReference type="ARBA" id="ARBA00023065"/>
    </source>
</evidence>
<evidence type="ECO:0000256" key="2">
    <source>
        <dbReference type="ARBA" id="ARBA00022525"/>
    </source>
</evidence>
<dbReference type="InterPro" id="IPR051171">
    <property type="entry name" value="CaCA"/>
</dbReference>
<sequence length="628" mass="62791">MRRSTGRRQAAAIVVAVTASLMTATASAASAAPPGVSPSTVDVTLGPGATTTVTKTVTTAEVPPNPDLVLLADTTGSMGGAIANVKANAGEITGDVLAAQPSAQFAVAEYKDFTDPFAYRLNQNTTGDPAAIQAGIDQWTASGGGDFPEGQINALYEIATGSVAFRPGSSRILAMFGDAPGHDPSGGHTLADAIAALQAADVRVIVVNVGNIDLTGQATALVEATGGVLLNNVPADQVSQAILDGIAAIEVTVTPQVGACDDEIDVVNTPASRTVVGGESATFTETIGAAPDAAPGVYTCSVDYLVNGVSAGYVQTVTVRVPGFSIDDVTTTEPDLGATAATFTVTLSTPSPSPVSVRYATADGTATAPGDYAASSGTLTFAPGETSKPVTVQVVGDTVDELTENYTVTLSDPVGAGLIDPVGVGTIVDADRDGAFSCSATALKVAGISVAKANPQNLPCVDDAETVVSADLNAGLINVGAEALTADTDLTPDDQQVAPQAGDNARAHSAVERTGISTVGLKIELGVVEASAAVTCVPGPDGLRPVFTGHSHIASLKINGVAVTVGSAPLTIPLVIGSLKLNSQTVQNGVLVQRAVSVETPLTTIVVAEAKADIHGSSAHPSGDPCRR</sequence>
<keyword evidence="10" id="KW-1185">Reference proteome</keyword>
<feature type="chain" id="PRO_5039212617" evidence="7">
    <location>
        <begin position="32"/>
        <end position="628"/>
    </location>
</feature>
<dbReference type="PROSITE" id="PS50234">
    <property type="entry name" value="VWFA"/>
    <property type="match status" value="1"/>
</dbReference>
<dbReference type="Pfam" id="PF03160">
    <property type="entry name" value="Calx-beta"/>
    <property type="match status" value="1"/>
</dbReference>
<dbReference type="AlphaFoldDB" id="A0A918LDQ0"/>
<dbReference type="SMART" id="SM00237">
    <property type="entry name" value="Calx_beta"/>
    <property type="match status" value="1"/>
</dbReference>
<dbReference type="SUPFAM" id="SSF141072">
    <property type="entry name" value="CalX-like"/>
    <property type="match status" value="1"/>
</dbReference>
<dbReference type="InterPro" id="IPR056861">
    <property type="entry name" value="HMCN1-like_VWA"/>
</dbReference>
<evidence type="ECO:0000259" key="8">
    <source>
        <dbReference type="PROSITE" id="PS50234"/>
    </source>
</evidence>
<dbReference type="GO" id="GO:0016020">
    <property type="term" value="C:membrane"/>
    <property type="evidence" value="ECO:0007669"/>
    <property type="project" value="InterPro"/>
</dbReference>
<keyword evidence="4" id="KW-0677">Repeat</keyword>
<evidence type="ECO:0000256" key="4">
    <source>
        <dbReference type="ARBA" id="ARBA00022737"/>
    </source>
</evidence>
<protein>
    <submittedName>
        <fullName evidence="9">Hyalin</fullName>
    </submittedName>
</protein>
<feature type="domain" description="VWFA" evidence="8">
    <location>
        <begin position="67"/>
        <end position="246"/>
    </location>
</feature>
<evidence type="ECO:0000256" key="1">
    <source>
        <dbReference type="ARBA" id="ARBA00004613"/>
    </source>
</evidence>
<evidence type="ECO:0000256" key="3">
    <source>
        <dbReference type="ARBA" id="ARBA00022729"/>
    </source>
</evidence>
<dbReference type="RefSeq" id="WP_189210883.1">
    <property type="nucleotide sequence ID" value="NZ_BMRB01000002.1"/>
</dbReference>
<dbReference type="InterPro" id="IPR003644">
    <property type="entry name" value="Calx_beta"/>
</dbReference>
<dbReference type="Pfam" id="PF25106">
    <property type="entry name" value="VWA_4"/>
    <property type="match status" value="1"/>
</dbReference>
<dbReference type="InterPro" id="IPR036465">
    <property type="entry name" value="vWFA_dom_sf"/>
</dbReference>
<feature type="signal peptide" evidence="7">
    <location>
        <begin position="1"/>
        <end position="31"/>
    </location>
</feature>
<keyword evidence="6" id="KW-0406">Ion transport</keyword>
<dbReference type="Gene3D" id="2.60.40.2030">
    <property type="match status" value="1"/>
</dbReference>